<evidence type="ECO:0000256" key="3">
    <source>
        <dbReference type="HAMAP-Rule" id="MF_00524"/>
    </source>
</evidence>
<comment type="caution">
    <text evidence="5">The sequence shown here is derived from an EMBL/GenBank/DDBJ whole genome shotgun (WGS) entry which is preliminary data.</text>
</comment>
<keyword evidence="3" id="KW-0067">ATP-binding</keyword>
<keyword evidence="3" id="KW-0963">Cytoplasm</keyword>
<gene>
    <name evidence="3 5" type="primary">glk</name>
    <name evidence="5" type="ORF">ACFOFO_19095</name>
</gene>
<dbReference type="PANTHER" id="PTHR47690:SF1">
    <property type="entry name" value="GLUCOKINASE"/>
    <property type="match status" value="1"/>
</dbReference>
<sequence>MSAPLAASFPWLVADIGGTNARFGWITGSHNGVEQVQHLPVSDHAGPAEAAVAYLDQLAGVLGDAYRPPRHAAFAVATAVAGDQIALTNSQWNFSRAAVQAELGLDTLIMLNDFEALALSLPRLRPSQIQAHAALPKPHGTLAVIGPGTGLGVAGVMQTCTGWVALPGEGGHATLAAADEFESALLSRVRRDYPHVSAERLLSGIGLPVLHGAVAELMGAVAARFTAEQIVAHGSAGSDPVCVRTLDVFCALLGSFAGNVALTLGARGGVYIGGGIVPRFSQYFFASRFRERFEAKGRFRHYLQEVPTALITDTLAALTGAALAIEQQSFPATVTTAPGVQ</sequence>
<accession>A0ABV7F4M5</accession>
<dbReference type="InterPro" id="IPR003836">
    <property type="entry name" value="Glucokinase"/>
</dbReference>
<dbReference type="PANTHER" id="PTHR47690">
    <property type="entry name" value="GLUCOKINASE"/>
    <property type="match status" value="1"/>
</dbReference>
<dbReference type="RefSeq" id="WP_390322487.1">
    <property type="nucleotide sequence ID" value="NZ_JBHRTP010000066.1"/>
</dbReference>
<proteinExistence type="inferred from homology"/>
<dbReference type="NCBIfam" id="TIGR00749">
    <property type="entry name" value="glk"/>
    <property type="match status" value="1"/>
</dbReference>
<dbReference type="Gene3D" id="3.40.367.20">
    <property type="match status" value="1"/>
</dbReference>
<dbReference type="Proteomes" id="UP001595530">
    <property type="component" value="Unassembled WGS sequence"/>
</dbReference>
<keyword evidence="1 3" id="KW-0808">Transferase</keyword>
<evidence type="ECO:0000256" key="4">
    <source>
        <dbReference type="RuleBase" id="RU004046"/>
    </source>
</evidence>
<protein>
    <recommendedName>
        <fullName evidence="3">Glucokinase</fullName>
        <ecNumber evidence="3">2.7.1.2</ecNumber>
    </recommendedName>
    <alternativeName>
        <fullName evidence="3">Glucose kinase</fullName>
    </alternativeName>
</protein>
<keyword evidence="3" id="KW-0324">Glycolysis</keyword>
<evidence type="ECO:0000256" key="1">
    <source>
        <dbReference type="ARBA" id="ARBA00022679"/>
    </source>
</evidence>
<dbReference type="GO" id="GO:0004340">
    <property type="term" value="F:glucokinase activity"/>
    <property type="evidence" value="ECO:0007669"/>
    <property type="project" value="UniProtKB-EC"/>
</dbReference>
<organism evidence="5 6">
    <name type="scientific">Undibacterium arcticum</name>
    <dbReference type="NCBI Taxonomy" id="1762892"/>
    <lineage>
        <taxon>Bacteria</taxon>
        <taxon>Pseudomonadati</taxon>
        <taxon>Pseudomonadota</taxon>
        <taxon>Betaproteobacteria</taxon>
        <taxon>Burkholderiales</taxon>
        <taxon>Oxalobacteraceae</taxon>
        <taxon>Undibacterium</taxon>
    </lineage>
</organism>
<dbReference type="InterPro" id="IPR050201">
    <property type="entry name" value="Bacterial_glucokinase"/>
</dbReference>
<dbReference type="InterPro" id="IPR043129">
    <property type="entry name" value="ATPase_NBD"/>
</dbReference>
<comment type="subcellular location">
    <subcellularLocation>
        <location evidence="3">Cytoplasm</location>
    </subcellularLocation>
</comment>
<keyword evidence="6" id="KW-1185">Reference proteome</keyword>
<dbReference type="CDD" id="cd24008">
    <property type="entry name" value="ASKHA_NBD_GLK"/>
    <property type="match status" value="1"/>
</dbReference>
<dbReference type="HAMAP" id="MF_00524">
    <property type="entry name" value="Glucokinase"/>
    <property type="match status" value="1"/>
</dbReference>
<dbReference type="EMBL" id="JBHRTP010000066">
    <property type="protein sequence ID" value="MFC3110043.1"/>
    <property type="molecule type" value="Genomic_DNA"/>
</dbReference>
<evidence type="ECO:0000313" key="6">
    <source>
        <dbReference type="Proteomes" id="UP001595530"/>
    </source>
</evidence>
<evidence type="ECO:0000313" key="5">
    <source>
        <dbReference type="EMBL" id="MFC3110043.1"/>
    </source>
</evidence>
<keyword evidence="2 3" id="KW-0418">Kinase</keyword>
<keyword evidence="3" id="KW-0547">Nucleotide-binding</keyword>
<comment type="catalytic activity">
    <reaction evidence="3">
        <text>D-glucose + ATP = D-glucose 6-phosphate + ADP + H(+)</text>
        <dbReference type="Rhea" id="RHEA:17825"/>
        <dbReference type="ChEBI" id="CHEBI:4167"/>
        <dbReference type="ChEBI" id="CHEBI:15378"/>
        <dbReference type="ChEBI" id="CHEBI:30616"/>
        <dbReference type="ChEBI" id="CHEBI:61548"/>
        <dbReference type="ChEBI" id="CHEBI:456216"/>
        <dbReference type="EC" id="2.7.1.2"/>
    </reaction>
</comment>
<dbReference type="Gene3D" id="3.30.420.40">
    <property type="match status" value="1"/>
</dbReference>
<comment type="similarity">
    <text evidence="3 4">Belongs to the bacterial glucokinase family.</text>
</comment>
<name>A0ABV7F4M5_9BURK</name>
<evidence type="ECO:0000256" key="2">
    <source>
        <dbReference type="ARBA" id="ARBA00022777"/>
    </source>
</evidence>
<reference evidence="6" key="1">
    <citation type="journal article" date="2019" name="Int. J. Syst. Evol. Microbiol.">
        <title>The Global Catalogue of Microorganisms (GCM) 10K type strain sequencing project: providing services to taxonomists for standard genome sequencing and annotation.</title>
        <authorList>
            <consortium name="The Broad Institute Genomics Platform"/>
            <consortium name="The Broad Institute Genome Sequencing Center for Infectious Disease"/>
            <person name="Wu L."/>
            <person name="Ma J."/>
        </authorList>
    </citation>
    <scope>NUCLEOTIDE SEQUENCE [LARGE SCALE GENOMIC DNA]</scope>
    <source>
        <strain evidence="6">KCTC 42986</strain>
    </source>
</reference>
<dbReference type="Pfam" id="PF02685">
    <property type="entry name" value="Glucokinase"/>
    <property type="match status" value="1"/>
</dbReference>
<dbReference type="EC" id="2.7.1.2" evidence="3"/>
<dbReference type="SUPFAM" id="SSF53067">
    <property type="entry name" value="Actin-like ATPase domain"/>
    <property type="match status" value="1"/>
</dbReference>
<feature type="binding site" evidence="3">
    <location>
        <begin position="14"/>
        <end position="19"/>
    </location>
    <ligand>
        <name>ATP</name>
        <dbReference type="ChEBI" id="CHEBI:30616"/>
    </ligand>
</feature>